<dbReference type="RefSeq" id="WP_294184042.1">
    <property type="nucleotide sequence ID" value="NZ_JBGFFE010000024.1"/>
</dbReference>
<proteinExistence type="inferred from homology"/>
<keyword evidence="4" id="KW-1185">Reference proteome</keyword>
<dbReference type="InterPro" id="IPR040285">
    <property type="entry name" value="ProX/PRXD1"/>
</dbReference>
<dbReference type="Proteomes" id="UP001565220">
    <property type="component" value="Unassembled WGS sequence"/>
</dbReference>
<evidence type="ECO:0000256" key="1">
    <source>
        <dbReference type="ARBA" id="ARBA00010201"/>
    </source>
</evidence>
<dbReference type="InterPro" id="IPR036754">
    <property type="entry name" value="YbaK/aa-tRNA-synt-asso_dom_sf"/>
</dbReference>
<dbReference type="CDD" id="cd04335">
    <property type="entry name" value="PrdX_deacylase"/>
    <property type="match status" value="1"/>
</dbReference>
<dbReference type="PANTHER" id="PTHR31423:SF3">
    <property type="entry name" value="PROLYL-TRNA SYNTHETASE ASSOCIATED DOMAIN-CONTAINING PROTEIN 1-RELATED"/>
    <property type="match status" value="1"/>
</dbReference>
<dbReference type="PANTHER" id="PTHR31423">
    <property type="entry name" value="YBAK DOMAIN-CONTAINING PROTEIN"/>
    <property type="match status" value="1"/>
</dbReference>
<dbReference type="Pfam" id="PF04073">
    <property type="entry name" value="tRNA_edit"/>
    <property type="match status" value="1"/>
</dbReference>
<protein>
    <submittedName>
        <fullName evidence="3">Prolyl-tRNA synthetase associated domain-containing protein</fullName>
    </submittedName>
</protein>
<comment type="similarity">
    <text evidence="1">Belongs to the PRORSD1 family.</text>
</comment>
<dbReference type="Gene3D" id="3.90.960.10">
    <property type="entry name" value="YbaK/aminoacyl-tRNA synthetase-associated domain"/>
    <property type="match status" value="1"/>
</dbReference>
<evidence type="ECO:0000313" key="4">
    <source>
        <dbReference type="Proteomes" id="UP001565220"/>
    </source>
</evidence>
<name>A0ABV4E0C5_9CLOT</name>
<evidence type="ECO:0000259" key="2">
    <source>
        <dbReference type="Pfam" id="PF04073"/>
    </source>
</evidence>
<dbReference type="InterPro" id="IPR007214">
    <property type="entry name" value="YbaK/aa-tRNA-synth-assoc-dom"/>
</dbReference>
<reference evidence="3 4" key="1">
    <citation type="submission" date="2024-08" db="EMBL/GenBank/DDBJ databases">
        <title>Clostridium lapicellarii sp. nov., and Clostridium renhuaiense sp. nov., two species isolated from the mud in a fermentation cellar used for producing sauce-flavour Chinese liquors.</title>
        <authorList>
            <person name="Yang F."/>
            <person name="Wang H."/>
            <person name="Chen L.Q."/>
            <person name="Zhou N."/>
            <person name="Lu J.J."/>
            <person name="Pu X.X."/>
            <person name="Wan B."/>
            <person name="Wang L."/>
            <person name="Liu S.J."/>
        </authorList>
    </citation>
    <scope>NUCLEOTIDE SEQUENCE [LARGE SCALE GENOMIC DNA]</scope>
    <source>
        <strain evidence="3 4">MT-113</strain>
    </source>
</reference>
<organism evidence="3 4">
    <name type="scientific">Clostridium lapidicellarium</name>
    <dbReference type="NCBI Taxonomy" id="3240931"/>
    <lineage>
        <taxon>Bacteria</taxon>
        <taxon>Bacillati</taxon>
        <taxon>Bacillota</taxon>
        <taxon>Clostridia</taxon>
        <taxon>Eubacteriales</taxon>
        <taxon>Clostridiaceae</taxon>
        <taxon>Clostridium</taxon>
    </lineage>
</organism>
<dbReference type="SUPFAM" id="SSF55826">
    <property type="entry name" value="YbaK/ProRS associated domain"/>
    <property type="match status" value="1"/>
</dbReference>
<sequence>MVASESEKKVYDVLNEIGIKYEKYTHKPVYTVEDVNKLDVHIPGNHTKNLFLRNRKGNIHYLVVMKDSKRADLKKLSKQVGSTPLSFASEKRLEKYLGLKPGSVSPFGLVNDSGKCVKVIIDSDILKGEKIGFHPNVNTATLVISTGDFQKFLKWTENDVSYMKI</sequence>
<dbReference type="EMBL" id="JBGFFE010000024">
    <property type="protein sequence ID" value="MEY8764607.1"/>
    <property type="molecule type" value="Genomic_DNA"/>
</dbReference>
<accession>A0ABV4E0C5</accession>
<comment type="caution">
    <text evidence="3">The sequence shown here is derived from an EMBL/GenBank/DDBJ whole genome shotgun (WGS) entry which is preliminary data.</text>
</comment>
<gene>
    <name evidence="3" type="ORF">AB8S09_13365</name>
</gene>
<feature type="domain" description="YbaK/aminoacyl-tRNA synthetase-associated" evidence="2">
    <location>
        <begin position="26"/>
        <end position="152"/>
    </location>
</feature>
<evidence type="ECO:0000313" key="3">
    <source>
        <dbReference type="EMBL" id="MEY8764607.1"/>
    </source>
</evidence>